<dbReference type="RefSeq" id="WP_015817107.1">
    <property type="nucleotide sequence ID" value="NC_012997.1"/>
</dbReference>
<dbReference type="Proteomes" id="UP000009080">
    <property type="component" value="Chromosome"/>
</dbReference>
<dbReference type="SUPFAM" id="SSF53335">
    <property type="entry name" value="S-adenosyl-L-methionine-dependent methyltransferases"/>
    <property type="match status" value="1"/>
</dbReference>
<keyword evidence="2" id="KW-1185">Reference proteome</keyword>
<evidence type="ECO:0000313" key="1">
    <source>
        <dbReference type="EMBL" id="ACR10995.1"/>
    </source>
</evidence>
<dbReference type="OrthoDB" id="5705412at2"/>
<dbReference type="HOGENOM" id="CLU_741724_0_0_6"/>
<dbReference type="EMBL" id="CP001614">
    <property type="protein sequence ID" value="ACR10995.1"/>
    <property type="molecule type" value="Genomic_DNA"/>
</dbReference>
<proteinExistence type="predicted"/>
<dbReference type="AlphaFoldDB" id="C5BK47"/>
<accession>C5BK47</accession>
<reference evidence="1 2" key="1">
    <citation type="journal article" date="2009" name="PLoS ONE">
        <title>The complete genome of Teredinibacter turnerae T7901: an intracellular endosymbiont of marine wood-boring bivalves (shipworms).</title>
        <authorList>
            <person name="Yang J.C."/>
            <person name="Madupu R."/>
            <person name="Durkin A.S."/>
            <person name="Ekborg N.A."/>
            <person name="Pedamallu C.S."/>
            <person name="Hostetler J.B."/>
            <person name="Radune D."/>
            <person name="Toms B.S."/>
            <person name="Henrissat B."/>
            <person name="Coutinho P.M."/>
            <person name="Schwarz S."/>
            <person name="Field L."/>
            <person name="Trindade-Silva A.E."/>
            <person name="Soares C.A.G."/>
            <person name="Elshahawi S."/>
            <person name="Hanora A."/>
            <person name="Schmidt E.W."/>
            <person name="Haygood M.G."/>
            <person name="Posfai J."/>
            <person name="Benner J."/>
            <person name="Madinger C."/>
            <person name="Nove J."/>
            <person name="Anton B."/>
            <person name="Chaudhary K."/>
            <person name="Foster J."/>
            <person name="Holman A."/>
            <person name="Kumar S."/>
            <person name="Lessard P.A."/>
            <person name="Luyten Y.A."/>
            <person name="Slatko B."/>
            <person name="Wood N."/>
            <person name="Wu B."/>
            <person name="Teplitski M."/>
            <person name="Mougous J.D."/>
            <person name="Ward N."/>
            <person name="Eisen J.A."/>
            <person name="Badger J.H."/>
            <person name="Distel D.L."/>
        </authorList>
    </citation>
    <scope>NUCLEOTIDE SEQUENCE [LARGE SCALE GENOMIC DNA]</scope>
    <source>
        <strain evidence="2">ATCC 39867 / T7901</strain>
    </source>
</reference>
<protein>
    <recommendedName>
        <fullName evidence="3">Methyltransferase domain-containing protein</fullName>
    </recommendedName>
</protein>
<sequence length="373" mass="42966">MEAINLSNLHEKNSRFRIIAGAEDRLIDFVYAVDSLDAFDLSADEKEVSGYRTKAITTEYVKALYVEFEDKTALIIAAQDNDIMQNYDVFNQSIAVVVNNQIRDEGKKNGIRLLAECDHETFCSICVAHTWAIALVNSIELDDAFAIQAQNSFKHLLSNHKTIVGGNPFPASKHLEYFSWIYYVELRAIREIFEMTNKVKLHDVATNSAHFPLLINCLDEEQLFDLQFTEIICSDIHPEYGQQSIDNILSCFPEKGRRLDLIKLDLTQDNKLLEQADVIIANDILEHFHEEESFDVLCKLWARTKDLLLIHVPFEEIPTKAYGHLTSFNKEKLNQWASKLHGCENITDKYAHVASESYDPCFIDNFLFLKRYR</sequence>
<organism evidence="1 2">
    <name type="scientific">Teredinibacter turnerae (strain ATCC 39867 / T7901)</name>
    <dbReference type="NCBI Taxonomy" id="377629"/>
    <lineage>
        <taxon>Bacteria</taxon>
        <taxon>Pseudomonadati</taxon>
        <taxon>Pseudomonadota</taxon>
        <taxon>Gammaproteobacteria</taxon>
        <taxon>Cellvibrionales</taxon>
        <taxon>Cellvibrionaceae</taxon>
        <taxon>Teredinibacter</taxon>
    </lineage>
</organism>
<dbReference type="Gene3D" id="3.40.50.150">
    <property type="entry name" value="Vaccinia Virus protein VP39"/>
    <property type="match status" value="1"/>
</dbReference>
<gene>
    <name evidence="1" type="ordered locus">TERTU_2291</name>
</gene>
<evidence type="ECO:0008006" key="3">
    <source>
        <dbReference type="Google" id="ProtNLM"/>
    </source>
</evidence>
<dbReference type="KEGG" id="ttu:TERTU_2291"/>
<dbReference type="eggNOG" id="ENOG5032J8G">
    <property type="taxonomic scope" value="Bacteria"/>
</dbReference>
<evidence type="ECO:0000313" key="2">
    <source>
        <dbReference type="Proteomes" id="UP000009080"/>
    </source>
</evidence>
<name>C5BK47_TERTT</name>
<dbReference type="InterPro" id="IPR029063">
    <property type="entry name" value="SAM-dependent_MTases_sf"/>
</dbReference>
<dbReference type="STRING" id="377629.TERTU_2291"/>